<dbReference type="EMBL" id="AOHV01000033">
    <property type="protein sequence ID" value="ELY35414.1"/>
    <property type="molecule type" value="Genomic_DNA"/>
</dbReference>
<dbReference type="InterPro" id="IPR007404">
    <property type="entry name" value="YdjM-like"/>
</dbReference>
<feature type="transmembrane region" description="Helical" evidence="1">
    <location>
        <begin position="141"/>
        <end position="160"/>
    </location>
</feature>
<evidence type="ECO:0000313" key="2">
    <source>
        <dbReference type="EMBL" id="ADJ15373.1"/>
    </source>
</evidence>
<dbReference type="OrthoDB" id="118042at2157"/>
<feature type="transmembrane region" description="Helical" evidence="1">
    <location>
        <begin position="62"/>
        <end position="83"/>
    </location>
</feature>
<dbReference type="EMBL" id="CP002062">
    <property type="protein sequence ID" value="ADJ15373.1"/>
    <property type="molecule type" value="Genomic_DNA"/>
</dbReference>
<evidence type="ECO:0000313" key="5">
    <source>
        <dbReference type="Proteomes" id="UP000011645"/>
    </source>
</evidence>
<name>D8J3Y1_HALJB</name>
<sequence length="161" mass="16421">MHAPGHVGTALLVYSPIGLVLLLVGFDELAVLGGVGMVALATFPDCDHRLPVVSHRGPTHSILFALAVGAGLASAGFLFGEIAAVRPGVMAAFAFAIGALAILSHLAADSITPMGIRPLWPLSRWHYSADIVRAKNPIANYLLLAVGLAAATGALVVAATV</sequence>
<dbReference type="Pfam" id="PF04307">
    <property type="entry name" value="YdjM"/>
    <property type="match status" value="1"/>
</dbReference>
<dbReference type="PATRIC" id="fig|795797.18.peg.1981"/>
<keyword evidence="1" id="KW-1133">Transmembrane helix</keyword>
<keyword evidence="2" id="KW-0378">Hydrolase</keyword>
<protein>
    <submittedName>
        <fullName evidence="2">Membrane-bound metal-dependent hydrolase</fullName>
    </submittedName>
</protein>
<dbReference type="GO" id="GO:0016787">
    <property type="term" value="F:hydrolase activity"/>
    <property type="evidence" value="ECO:0007669"/>
    <property type="project" value="UniProtKB-KW"/>
</dbReference>
<keyword evidence="5" id="KW-1185">Reference proteome</keyword>
<dbReference type="HOGENOM" id="CLU_133604_0_0_2"/>
<dbReference type="eggNOG" id="arCOG01744">
    <property type="taxonomic scope" value="Archaea"/>
</dbReference>
<dbReference type="RefSeq" id="WP_008417142.1">
    <property type="nucleotide sequence ID" value="NC_014297.1"/>
</dbReference>
<dbReference type="Proteomes" id="UP000000390">
    <property type="component" value="Chromosome"/>
</dbReference>
<dbReference type="KEGG" id="hje:HacjB3_09950"/>
<reference evidence="2 4" key="1">
    <citation type="journal article" date="2010" name="J. Bacteriol.">
        <title>Complete genome sequence of Halalkalicoccus jeotgali B3(T), an extremely halophilic archaeon.</title>
        <authorList>
            <person name="Roh S.W."/>
            <person name="Nam Y.D."/>
            <person name="Nam S.H."/>
            <person name="Choi S.H."/>
            <person name="Park H.S."/>
            <person name="Bae J.W."/>
        </authorList>
    </citation>
    <scope>NUCLEOTIDE SEQUENCE [LARGE SCALE GENOMIC DNA]</scope>
    <source>
        <strain evidence="2">B3</strain>
        <strain evidence="4">DSM 18796 / CECT 7217 / JCM 14584 / KCTC 4019 / B3</strain>
    </source>
</reference>
<feature type="transmembrane region" description="Helical" evidence="1">
    <location>
        <begin position="89"/>
        <end position="108"/>
    </location>
</feature>
<gene>
    <name evidence="2" type="ordered locus">HacjB3_09950</name>
    <name evidence="3" type="ORF">C497_12726</name>
</gene>
<organism evidence="2 4">
    <name type="scientific">Halalkalicoccus jeotgali (strain DSM 18796 / CECT 7217 / JCM 14584 / KCTC 4019 / B3)</name>
    <dbReference type="NCBI Taxonomy" id="795797"/>
    <lineage>
        <taxon>Archaea</taxon>
        <taxon>Methanobacteriati</taxon>
        <taxon>Methanobacteriota</taxon>
        <taxon>Stenosarchaea group</taxon>
        <taxon>Halobacteria</taxon>
        <taxon>Halobacteriales</taxon>
        <taxon>Halococcaceae</taxon>
        <taxon>Halalkalicoccus</taxon>
    </lineage>
</organism>
<reference evidence="3 5" key="2">
    <citation type="journal article" date="2014" name="PLoS Genet.">
        <title>Phylogenetically driven sequencing of extremely halophilic archaea reveals strategies for static and dynamic osmo-response.</title>
        <authorList>
            <person name="Becker E.A."/>
            <person name="Seitzer P.M."/>
            <person name="Tritt A."/>
            <person name="Larsen D."/>
            <person name="Krusor M."/>
            <person name="Yao A.I."/>
            <person name="Wu D."/>
            <person name="Madern D."/>
            <person name="Eisen J.A."/>
            <person name="Darling A.E."/>
            <person name="Facciotti M.T."/>
        </authorList>
    </citation>
    <scope>NUCLEOTIDE SEQUENCE [LARGE SCALE GENOMIC DNA]</scope>
    <source>
        <strain evidence="3">B3</strain>
        <strain evidence="5">DSM 18796 / CECT 7217 / JCM 14584 / KCTC 4019 / B3</strain>
    </source>
</reference>
<feature type="transmembrane region" description="Helical" evidence="1">
    <location>
        <begin position="12"/>
        <end position="41"/>
    </location>
</feature>
<keyword evidence="1" id="KW-0472">Membrane</keyword>
<dbReference type="GeneID" id="9419800"/>
<dbReference type="AlphaFoldDB" id="D8J3Y1"/>
<accession>D8J3Y1</accession>
<keyword evidence="1" id="KW-0812">Transmembrane</keyword>
<dbReference type="Proteomes" id="UP000011645">
    <property type="component" value="Unassembled WGS sequence"/>
</dbReference>
<proteinExistence type="predicted"/>
<evidence type="ECO:0000313" key="3">
    <source>
        <dbReference type="EMBL" id="ELY35414.1"/>
    </source>
</evidence>
<evidence type="ECO:0000256" key="1">
    <source>
        <dbReference type="SAM" id="Phobius"/>
    </source>
</evidence>
<evidence type="ECO:0000313" key="4">
    <source>
        <dbReference type="Proteomes" id="UP000000390"/>
    </source>
</evidence>